<organism evidence="2 4">
    <name type="scientific">Moraxella equi</name>
    <dbReference type="NCBI Taxonomy" id="60442"/>
    <lineage>
        <taxon>Bacteria</taxon>
        <taxon>Pseudomonadati</taxon>
        <taxon>Pseudomonadota</taxon>
        <taxon>Gammaproteobacteria</taxon>
        <taxon>Moraxellales</taxon>
        <taxon>Moraxellaceae</taxon>
        <taxon>Moraxella</taxon>
    </lineage>
</organism>
<dbReference type="EMBL" id="MXAP01000071">
    <property type="protein sequence ID" value="OPH37935.1"/>
    <property type="molecule type" value="Genomic_DNA"/>
</dbReference>
<dbReference type="InterPro" id="IPR027417">
    <property type="entry name" value="P-loop_NTPase"/>
</dbReference>
<evidence type="ECO:0000313" key="3">
    <source>
        <dbReference type="Proteomes" id="UP000190777"/>
    </source>
</evidence>
<dbReference type="RefSeq" id="WP_079325802.1">
    <property type="nucleotide sequence ID" value="NZ_MXAP01000071.1"/>
</dbReference>
<evidence type="ECO:0000313" key="2">
    <source>
        <dbReference type="EMBL" id="STZ02275.1"/>
    </source>
</evidence>
<dbReference type="EMBL" id="UGQF01000001">
    <property type="protein sequence ID" value="STZ02275.1"/>
    <property type="molecule type" value="Genomic_DNA"/>
</dbReference>
<dbReference type="SUPFAM" id="SSF52540">
    <property type="entry name" value="P-loop containing nucleoside triphosphate hydrolases"/>
    <property type="match status" value="1"/>
</dbReference>
<accession>A0A378QN48</accession>
<proteinExistence type="predicted"/>
<reference evidence="2 4" key="2">
    <citation type="submission" date="2018-06" db="EMBL/GenBank/DDBJ databases">
        <authorList>
            <consortium name="Pathogen Informatics"/>
            <person name="Doyle S."/>
        </authorList>
    </citation>
    <scope>NUCLEOTIDE SEQUENCE [LARGE SCALE GENOMIC DNA]</scope>
    <source>
        <strain evidence="2 4">NCTC11012</strain>
    </source>
</reference>
<evidence type="ECO:0000313" key="4">
    <source>
        <dbReference type="Proteomes" id="UP000254618"/>
    </source>
</evidence>
<evidence type="ECO:0000313" key="1">
    <source>
        <dbReference type="EMBL" id="OPH37935.1"/>
    </source>
</evidence>
<dbReference type="Proteomes" id="UP000254618">
    <property type="component" value="Unassembled WGS sequence"/>
</dbReference>
<reference evidence="1 3" key="1">
    <citation type="submission" date="2017-03" db="EMBL/GenBank/DDBJ databases">
        <title>Draft genome sequence of Moraxella equi CCUG 4950T type strain.</title>
        <authorList>
            <person name="Salva-Serra F."/>
            <person name="Engstrom-Jakobsson H."/>
            <person name="Thorell K."/>
            <person name="Jaen-Luchoro D."/>
            <person name="Gonzales-Siles L."/>
            <person name="Karlsson R."/>
            <person name="Yazdan S."/>
            <person name="Boulund F."/>
            <person name="Johnning A."/>
            <person name="Engstrand L."/>
            <person name="Kristiansson E."/>
            <person name="Moore E."/>
        </authorList>
    </citation>
    <scope>NUCLEOTIDE SEQUENCE [LARGE SCALE GENOMIC DNA]</scope>
    <source>
        <strain evidence="1 3">CCUG 4950</strain>
    </source>
</reference>
<dbReference type="Proteomes" id="UP000190777">
    <property type="component" value="Unassembled WGS sequence"/>
</dbReference>
<gene>
    <name evidence="1" type="ORF">B5J93_07370</name>
    <name evidence="2" type="ORF">NCTC11012_00499</name>
</gene>
<keyword evidence="3" id="KW-1185">Reference proteome</keyword>
<sequence length="1328" mass="156182">MTKFYLPRTLHNADNSQKFTDLELLSENKKVIVVLAEPGAGKSDLLDSLAKQSNVTRYKANIFAHSPHQENHTVLIIDGFDELVKIDDSVVIKTLITIKQTSAEKIILSSRSSEWSNYYNTNCQDIFNEEPLLVYLEPFDEQEQAQLFSHYYPTYNAERFLIDSRKIELTPLLSNPLFLKLFAKSYVENNQNFENKYSAFKIAIEGLAKESNNAYRHSLSIPKKIELAEDIFAKIMLSGAEGISITDDSSNNFYPHLTALNSDENINQLISTQFFIPENQEQHRPIHRIVAEYCAGSYLAKKLTALQHPLSLNKILSIIVPNNIVRDELRGLFAWIAILSNNHRIQEQFIDLDPYAILSNGDPSLLLSSSKIKLLNALKQLNQKDPYFRRSDVWRNFSVNDFFTEDLIDELKELLSEKHREGHLQRMLLELLIDSPINQKITNELKAIICDTRPKYKEWGIRRLAGQCLLSVKDYPFKSLFDVLIEEGDNTSLSIISDIMLGVKDSYFEFDDYVKFLQVCSELYPKKYGRERVIGTRYFITVFIDQLDLDLTIKLLDELSKNLSCVCKNEYDCQCRIGMSKIIVRLLDRYFELYNKPYNSVQIWQWVKNLYFKSNVSKDISLSVKIFSENHELRRSIIKIAMENLSDIEKIRKIVFHNFSFRGHSGLRLQYDDYWYIVNLAFDTNNTALWKYFTQRHNYENKESNPNLLRRHMRLQAMQKSEFLRIWYQELKKDKTYHQEQKKDYKYDRYIKRQDKKQQEIYQKNLKYIAENRALIESGCHWQSLFEFAYTVLQEPESIVEKFGDEKLVRNALYNCLDFIKPDIPNLPELVELQCQSRSLEVEVILYASCLEILKRDGSLKRVPKNLLEALCTNLSMHWRGLNSDEHSLFKKEVYKCLFDNLEQKEQFLRAYIEPQISCVDCSSPQIYWLDEEEYKPLARKLSLEWLIRFPNMQFNAQKELFLQSIKFGDLDKLKEFIKSKGGEFLKQSTIPKEDNTYKERQDFWLVHAFYLLDEDYEIYWNKLIQDINSILILNRHLGAFGDYRDWLTLSSQKIELILSSFIDKNLPNNPDSLDNEKTDEFLGNIIFMLGKQPSDNPLPVIDRLLNNPIYQDLHTSLKSIRFDYLKKSAMENFKAPTPENIVNLLEKDDIVSSENLRAVILEELELYQNDLNGHDTTTKSIFYHGEQRVDENTASQYIAERLRLRLEHRQVLLDIERYMHNQKRCDIVCSKIINGKRKIVPIEVKGQWHPEVYSAFDNQLNKLYTIHPDSEGQGVYLVLWFGKDEKVANRKGHCIQNAEELYQKIQENLSEELRKRIDIFVIDLSYI</sequence>
<name>A0A378QN48_9GAMM</name>
<protein>
    <submittedName>
        <fullName evidence="2">NACHT domain</fullName>
    </submittedName>
</protein>